<reference evidence="5 6" key="1">
    <citation type="journal article" date="2019" name="Int. J. Syst. Evol. Microbiol.">
        <title>The Global Catalogue of Microorganisms (GCM) 10K type strain sequencing project: providing services to taxonomists for standard genome sequencing and annotation.</title>
        <authorList>
            <consortium name="The Broad Institute Genomics Platform"/>
            <consortium name="The Broad Institute Genome Sequencing Center for Infectious Disease"/>
            <person name="Wu L."/>
            <person name="Ma J."/>
        </authorList>
    </citation>
    <scope>NUCLEOTIDE SEQUENCE [LARGE SCALE GENOMIC DNA]</scope>
    <source>
        <strain evidence="5 6">JCM 15672</strain>
    </source>
</reference>
<keyword evidence="3" id="KW-1133">Transmembrane helix</keyword>
<protein>
    <recommendedName>
        <fullName evidence="4">M23ase beta-sheet core domain-containing protein</fullName>
    </recommendedName>
</protein>
<dbReference type="InterPro" id="IPR016047">
    <property type="entry name" value="M23ase_b-sheet_dom"/>
</dbReference>
<feature type="region of interest" description="Disordered" evidence="2">
    <location>
        <begin position="1"/>
        <end position="206"/>
    </location>
</feature>
<evidence type="ECO:0000259" key="4">
    <source>
        <dbReference type="Pfam" id="PF01551"/>
    </source>
</evidence>
<feature type="transmembrane region" description="Helical" evidence="3">
    <location>
        <begin position="212"/>
        <end position="236"/>
    </location>
</feature>
<dbReference type="SUPFAM" id="SSF51261">
    <property type="entry name" value="Duplicated hybrid motif"/>
    <property type="match status" value="1"/>
</dbReference>
<evidence type="ECO:0000256" key="3">
    <source>
        <dbReference type="SAM" id="Phobius"/>
    </source>
</evidence>
<organism evidence="5 6">
    <name type="scientific">Agromyces tropicus</name>
    <dbReference type="NCBI Taxonomy" id="555371"/>
    <lineage>
        <taxon>Bacteria</taxon>
        <taxon>Bacillati</taxon>
        <taxon>Actinomycetota</taxon>
        <taxon>Actinomycetes</taxon>
        <taxon>Micrococcales</taxon>
        <taxon>Microbacteriaceae</taxon>
        <taxon>Agromyces</taxon>
    </lineage>
</organism>
<feature type="compositionally biased region" description="Basic and acidic residues" evidence="2">
    <location>
        <begin position="1"/>
        <end position="11"/>
    </location>
</feature>
<evidence type="ECO:0000256" key="2">
    <source>
        <dbReference type="SAM" id="MobiDB-lite"/>
    </source>
</evidence>
<dbReference type="InterPro" id="IPR011055">
    <property type="entry name" value="Dup_hybrid_motif"/>
</dbReference>
<feature type="domain" description="M23ase beta-sheet core" evidence="4">
    <location>
        <begin position="327"/>
        <end position="423"/>
    </location>
</feature>
<comment type="caution">
    <text evidence="5">The sequence shown here is derived from an EMBL/GenBank/DDBJ whole genome shotgun (WGS) entry which is preliminary data.</text>
</comment>
<gene>
    <name evidence="5" type="ORF">GCM10009819_22420</name>
</gene>
<dbReference type="PANTHER" id="PTHR21666">
    <property type="entry name" value="PEPTIDASE-RELATED"/>
    <property type="match status" value="1"/>
</dbReference>
<evidence type="ECO:0000256" key="1">
    <source>
        <dbReference type="ARBA" id="ARBA00022729"/>
    </source>
</evidence>
<dbReference type="EMBL" id="BAAAPW010000003">
    <property type="protein sequence ID" value="GAA2037346.1"/>
    <property type="molecule type" value="Genomic_DNA"/>
</dbReference>
<dbReference type="PANTHER" id="PTHR21666:SF289">
    <property type="entry name" value="L-ALA--D-GLU ENDOPEPTIDASE"/>
    <property type="match status" value="1"/>
</dbReference>
<dbReference type="Proteomes" id="UP001501196">
    <property type="component" value="Unassembled WGS sequence"/>
</dbReference>
<name>A0ABN2UIU6_9MICO</name>
<dbReference type="CDD" id="cd12797">
    <property type="entry name" value="M23_peptidase"/>
    <property type="match status" value="1"/>
</dbReference>
<feature type="compositionally biased region" description="Low complexity" evidence="2">
    <location>
        <begin position="12"/>
        <end position="29"/>
    </location>
</feature>
<keyword evidence="3" id="KW-0472">Membrane</keyword>
<keyword evidence="6" id="KW-1185">Reference proteome</keyword>
<keyword evidence="1" id="KW-0732">Signal</keyword>
<accession>A0ABN2UIU6</accession>
<dbReference type="Pfam" id="PF01551">
    <property type="entry name" value="Peptidase_M23"/>
    <property type="match status" value="1"/>
</dbReference>
<feature type="compositionally biased region" description="Low complexity" evidence="2">
    <location>
        <begin position="155"/>
        <end position="164"/>
    </location>
</feature>
<evidence type="ECO:0000313" key="5">
    <source>
        <dbReference type="EMBL" id="GAA2037346.1"/>
    </source>
</evidence>
<feature type="compositionally biased region" description="Basic and acidic residues" evidence="2">
    <location>
        <begin position="69"/>
        <end position="99"/>
    </location>
</feature>
<evidence type="ECO:0000313" key="6">
    <source>
        <dbReference type="Proteomes" id="UP001501196"/>
    </source>
</evidence>
<dbReference type="Gene3D" id="2.70.70.10">
    <property type="entry name" value="Glucose Permease (Domain IIA)"/>
    <property type="match status" value="1"/>
</dbReference>
<sequence length="439" mass="46622">MPDGFDPRDPRAAAAAQRRPADAGQAPAAPRDPRRTGPIGRPEPSDRRPTAPGEPGAARRTGPIQPPHAGRELARREGAPNARRDDAPIARREADDQRRPSAPARSPQDHEADRAGDISDLLGFGSAPAGREVRELDAGVAAQQSEPHGERRTPAADGPGAAEASARRLPVGRRTPNDRRVPDRPAPAPSGAPFDGTRPPGRGARRGTMRRLSGVIAMGFVAMLALATSVPALSLLTPEEVQAMALTQTYTTRDGQRVDISGNALAADVDREVYQTQTIEEYAQAAGIRAEATFTNNPLGTIQWPFAVGVHIGDRFGYRNCYGCSSDHHGQDFNPGLGAQIQAIADGVVSESTDAGGSLGVVMMIDHVIDGQVVTSVYAHMEYGSRRFEVGDTVEVGDVVGTTGNTGMSTGPHLHFEIRIGGKDGYWVDPLEWLYANTN</sequence>
<proteinExistence type="predicted"/>
<dbReference type="InterPro" id="IPR050570">
    <property type="entry name" value="Cell_wall_metabolism_enzyme"/>
</dbReference>
<feature type="compositionally biased region" description="Basic and acidic residues" evidence="2">
    <location>
        <begin position="107"/>
        <end position="117"/>
    </location>
</feature>
<keyword evidence="3" id="KW-0812">Transmembrane</keyword>